<feature type="site" description="Catalytically relevant" evidence="6">
    <location>
        <position position="51"/>
    </location>
</feature>
<dbReference type="GO" id="GO:0019146">
    <property type="term" value="F:arabinose-5-phosphate isomerase activity"/>
    <property type="evidence" value="ECO:0007669"/>
    <property type="project" value="UniProtKB-ARBA"/>
</dbReference>
<dbReference type="GO" id="GO:0046872">
    <property type="term" value="F:metal ion binding"/>
    <property type="evidence" value="ECO:0007669"/>
    <property type="project" value="UniProtKB-KW"/>
</dbReference>
<sequence length="316" mass="34541">MNKIRKMAERVFSIEAQAIKHLTSLLTPDFDTAINYLLNCKGRIVVCGIGKSGLVGKKIAATLASTGSPSFFLHPSEAIHGDLGVLMPQDCFISISNSGETDEILQLLPHIQQLKLPHITLVGNPKSTLAKKSDAILNIQVEEEASPISVVPMASTTTTMAMGDAIATVLITLRAFNENDFARFHPGGSLGRKLVTEVEAEMQRNNLPTARIDTAVKEVIVSMSQGIFGMVVILDEQQKIVGVITDGDLRRSLNKFPSHSFFELKAKDMMSTNPKMIQANCPLWEADQLMLEHKITALPVEENGYLIGIIAKHQIK</sequence>
<feature type="domain" description="SIS" evidence="9">
    <location>
        <begin position="33"/>
        <end position="176"/>
    </location>
</feature>
<feature type="binding site" evidence="5">
    <location>
        <position position="74"/>
    </location>
    <ligand>
        <name>Zn(2+)</name>
        <dbReference type="ChEBI" id="CHEBI:29105"/>
    </ligand>
</feature>
<evidence type="ECO:0000256" key="1">
    <source>
        <dbReference type="ARBA" id="ARBA00008165"/>
    </source>
</evidence>
<dbReference type="AlphaFoldDB" id="A0A915YJ68"/>
<keyword evidence="2" id="KW-0677">Repeat</keyword>
<accession>A0A915YJ68</accession>
<evidence type="ECO:0000313" key="11">
    <source>
        <dbReference type="Proteomes" id="UP001060919"/>
    </source>
</evidence>
<dbReference type="PANTHER" id="PTHR42745">
    <property type="match status" value="1"/>
</dbReference>
<keyword evidence="3 7" id="KW-0129">CBS domain</keyword>
<evidence type="ECO:0000259" key="9">
    <source>
        <dbReference type="PROSITE" id="PS51464"/>
    </source>
</evidence>
<evidence type="ECO:0000256" key="5">
    <source>
        <dbReference type="PIRSR" id="PIRSR004692-2"/>
    </source>
</evidence>
<evidence type="ECO:0000256" key="7">
    <source>
        <dbReference type="PROSITE-ProRule" id="PRU00703"/>
    </source>
</evidence>
<dbReference type="FunFam" id="3.40.50.10490:FF:000011">
    <property type="entry name" value="Arabinose 5-phosphate isomerase"/>
    <property type="match status" value="1"/>
</dbReference>
<dbReference type="PANTHER" id="PTHR42745:SF1">
    <property type="entry name" value="ARABINOSE 5-PHOSPHATE ISOMERASE KDSD"/>
    <property type="match status" value="1"/>
</dbReference>
<evidence type="ECO:0000259" key="8">
    <source>
        <dbReference type="PROSITE" id="PS51371"/>
    </source>
</evidence>
<evidence type="ECO:0000256" key="4">
    <source>
        <dbReference type="PIRNR" id="PIRNR004692"/>
    </source>
</evidence>
<organism evidence="10 11">
    <name type="scientific">Aureispira anguillae</name>
    <dbReference type="NCBI Taxonomy" id="2864201"/>
    <lineage>
        <taxon>Bacteria</taxon>
        <taxon>Pseudomonadati</taxon>
        <taxon>Bacteroidota</taxon>
        <taxon>Saprospiria</taxon>
        <taxon>Saprospirales</taxon>
        <taxon>Saprospiraceae</taxon>
        <taxon>Aureispira</taxon>
    </lineage>
</organism>
<gene>
    <name evidence="10" type="ORF">AsAng_0047350</name>
</gene>
<proteinExistence type="inferred from homology"/>
<feature type="site" description="Catalytically relevant" evidence="6">
    <location>
        <position position="144"/>
    </location>
</feature>
<dbReference type="CDD" id="cd05014">
    <property type="entry name" value="SIS_Kpsf"/>
    <property type="match status" value="1"/>
</dbReference>
<name>A0A915YJ68_9BACT</name>
<keyword evidence="5" id="KW-0862">Zinc</keyword>
<dbReference type="SUPFAM" id="SSF53697">
    <property type="entry name" value="SIS domain"/>
    <property type="match status" value="1"/>
</dbReference>
<protein>
    <submittedName>
        <fullName evidence="10">KpsF/GutQ family sugar-phosphate isomerase</fullName>
    </submittedName>
</protein>
<dbReference type="InterPro" id="IPR046348">
    <property type="entry name" value="SIS_dom_sf"/>
</dbReference>
<dbReference type="PROSITE" id="PS51371">
    <property type="entry name" value="CBS"/>
    <property type="match status" value="2"/>
</dbReference>
<dbReference type="InterPro" id="IPR046342">
    <property type="entry name" value="CBS_dom_sf"/>
</dbReference>
<feature type="domain" description="CBS" evidence="8">
    <location>
        <begin position="202"/>
        <end position="261"/>
    </location>
</feature>
<feature type="site" description="Catalytically relevant" evidence="6">
    <location>
        <position position="103"/>
    </location>
</feature>
<reference evidence="10" key="1">
    <citation type="submission" date="2022-09" db="EMBL/GenBank/DDBJ databases">
        <title>Aureispira anguillicida sp. nov., isolated from Leptocephalus of Japanese eel Anguilla japonica.</title>
        <authorList>
            <person name="Yuasa K."/>
            <person name="Mekata T."/>
            <person name="Ikunari K."/>
        </authorList>
    </citation>
    <scope>NUCLEOTIDE SEQUENCE</scope>
    <source>
        <strain evidence="10">EL160426</strain>
    </source>
</reference>
<evidence type="ECO:0000256" key="3">
    <source>
        <dbReference type="ARBA" id="ARBA00023122"/>
    </source>
</evidence>
<dbReference type="InterPro" id="IPR035474">
    <property type="entry name" value="SIS_Kpsf"/>
</dbReference>
<evidence type="ECO:0000256" key="2">
    <source>
        <dbReference type="ARBA" id="ARBA00022737"/>
    </source>
</evidence>
<keyword evidence="11" id="KW-1185">Reference proteome</keyword>
<dbReference type="NCBIfam" id="TIGR00393">
    <property type="entry name" value="kpsF"/>
    <property type="match status" value="1"/>
</dbReference>
<comment type="similarity">
    <text evidence="1 4">Belongs to the SIS family. GutQ/KpsF subfamily.</text>
</comment>
<dbReference type="InterPro" id="IPR050986">
    <property type="entry name" value="GutQ/KpsF_isomerases"/>
</dbReference>
<dbReference type="CDD" id="cd04604">
    <property type="entry name" value="CBS_pair_SIS_assoc"/>
    <property type="match status" value="1"/>
</dbReference>
<dbReference type="Pfam" id="PF00571">
    <property type="entry name" value="CBS"/>
    <property type="match status" value="2"/>
</dbReference>
<dbReference type="SMART" id="SM00116">
    <property type="entry name" value="CBS"/>
    <property type="match status" value="2"/>
</dbReference>
<feature type="site" description="Catalytically relevant" evidence="6">
    <location>
        <position position="185"/>
    </location>
</feature>
<dbReference type="KEGG" id="aup:AsAng_0047350"/>
<feature type="domain" description="CBS" evidence="8">
    <location>
        <begin position="270"/>
        <end position="316"/>
    </location>
</feature>
<keyword evidence="5" id="KW-0479">Metal-binding</keyword>
<dbReference type="Proteomes" id="UP001060919">
    <property type="component" value="Chromosome"/>
</dbReference>
<dbReference type="RefSeq" id="WP_407655305.1">
    <property type="nucleotide sequence ID" value="NZ_AP026867.1"/>
</dbReference>
<dbReference type="Gene3D" id="3.10.580.10">
    <property type="entry name" value="CBS-domain"/>
    <property type="match status" value="1"/>
</dbReference>
<dbReference type="PIRSF" id="PIRSF004692">
    <property type="entry name" value="KdsD_KpsF"/>
    <property type="match status" value="1"/>
</dbReference>
<dbReference type="Pfam" id="PF01380">
    <property type="entry name" value="SIS"/>
    <property type="match status" value="1"/>
</dbReference>
<dbReference type="GO" id="GO:1901135">
    <property type="term" value="P:carbohydrate derivative metabolic process"/>
    <property type="evidence" value="ECO:0007669"/>
    <property type="project" value="InterPro"/>
</dbReference>
<dbReference type="GO" id="GO:0005975">
    <property type="term" value="P:carbohydrate metabolic process"/>
    <property type="evidence" value="ECO:0007669"/>
    <property type="project" value="InterPro"/>
</dbReference>
<dbReference type="Gene3D" id="3.40.50.10490">
    <property type="entry name" value="Glucose-6-phosphate isomerase like protein, domain 1"/>
    <property type="match status" value="1"/>
</dbReference>
<evidence type="ECO:0000313" key="10">
    <source>
        <dbReference type="EMBL" id="BDS13972.1"/>
    </source>
</evidence>
<dbReference type="EMBL" id="AP026867">
    <property type="protein sequence ID" value="BDS13972.1"/>
    <property type="molecule type" value="Genomic_DNA"/>
</dbReference>
<dbReference type="PROSITE" id="PS51464">
    <property type="entry name" value="SIS"/>
    <property type="match status" value="1"/>
</dbReference>
<dbReference type="InterPro" id="IPR000644">
    <property type="entry name" value="CBS_dom"/>
</dbReference>
<dbReference type="InterPro" id="IPR004800">
    <property type="entry name" value="KdsD/KpsF-type"/>
</dbReference>
<dbReference type="GO" id="GO:0097367">
    <property type="term" value="F:carbohydrate derivative binding"/>
    <property type="evidence" value="ECO:0007669"/>
    <property type="project" value="InterPro"/>
</dbReference>
<keyword evidence="10" id="KW-0413">Isomerase</keyword>
<dbReference type="InterPro" id="IPR001347">
    <property type="entry name" value="SIS_dom"/>
</dbReference>
<evidence type="ECO:0000256" key="6">
    <source>
        <dbReference type="PIRSR" id="PIRSR004692-3"/>
    </source>
</evidence>